<protein>
    <submittedName>
        <fullName evidence="1">Uncharacterized protein</fullName>
    </submittedName>
</protein>
<dbReference type="AlphaFoldDB" id="A0A059D477"/>
<evidence type="ECO:0000313" key="1">
    <source>
        <dbReference type="EMBL" id="KCW85294.1"/>
    </source>
</evidence>
<proteinExistence type="predicted"/>
<dbReference type="InParanoid" id="A0A059D477"/>
<reference evidence="1" key="1">
    <citation type="submission" date="2013-07" db="EMBL/GenBank/DDBJ databases">
        <title>The genome of Eucalyptus grandis.</title>
        <authorList>
            <person name="Schmutz J."/>
            <person name="Hayes R."/>
            <person name="Myburg A."/>
            <person name="Tuskan G."/>
            <person name="Grattapaglia D."/>
            <person name="Rokhsar D.S."/>
        </authorList>
    </citation>
    <scope>NUCLEOTIDE SEQUENCE</scope>
    <source>
        <tissue evidence="1">Leaf extractions</tissue>
    </source>
</reference>
<gene>
    <name evidence="1" type="ORF">EUGRSUZ_B02136</name>
</gene>
<organism evidence="1">
    <name type="scientific">Eucalyptus grandis</name>
    <name type="common">Flooded gum</name>
    <dbReference type="NCBI Taxonomy" id="71139"/>
    <lineage>
        <taxon>Eukaryota</taxon>
        <taxon>Viridiplantae</taxon>
        <taxon>Streptophyta</taxon>
        <taxon>Embryophyta</taxon>
        <taxon>Tracheophyta</taxon>
        <taxon>Spermatophyta</taxon>
        <taxon>Magnoliopsida</taxon>
        <taxon>eudicotyledons</taxon>
        <taxon>Gunneridae</taxon>
        <taxon>Pentapetalae</taxon>
        <taxon>rosids</taxon>
        <taxon>malvids</taxon>
        <taxon>Myrtales</taxon>
        <taxon>Myrtaceae</taxon>
        <taxon>Myrtoideae</taxon>
        <taxon>Eucalypteae</taxon>
        <taxon>Eucalyptus</taxon>
    </lineage>
</organism>
<name>A0A059D477_EUCGR</name>
<sequence>MVLCCHVPHLRRRRVRRRRMYGRRNLINRTTRAHLSVTPARGKPMVGRLCLCLRLGPSATFPSIMVLCCHVPHLRRRRVRRRRMYGRRNLINRTTRAHLSVTPARGKPMVGRLCLCLRLGPSATFPSIMVLCCHVPHLRRRRVRRRRMYGRRNLINRTTRAHLSITPARGKPMVGRLCLCLRLGPSATFPSIMVLCCHVPHLRLCRRRHIEHKHICDSMNVQVLSVSIGHPTSVFLCDV</sequence>
<accession>A0A059D477</accession>
<dbReference type="EMBL" id="KK198754">
    <property type="protein sequence ID" value="KCW85294.1"/>
    <property type="molecule type" value="Genomic_DNA"/>
</dbReference>
<dbReference type="Gramene" id="KCW85294">
    <property type="protein sequence ID" value="KCW85294"/>
    <property type="gene ID" value="EUGRSUZ_B02136"/>
</dbReference>